<dbReference type="AlphaFoldDB" id="A0A649Z429"/>
<reference evidence="1" key="1">
    <citation type="submission" date="2019-06" db="EMBL/GenBank/DDBJ databases">
        <authorList>
            <person name="Song H."/>
            <person name="Liu D."/>
            <person name="Wang Y."/>
            <person name="Wu C."/>
        </authorList>
    </citation>
    <scope>NUCLEOTIDE SEQUENCE</scope>
    <source>
        <plasmid evidence="1">p16EC-p0111</plasmid>
    </source>
</reference>
<accession>A0A649Z429</accession>
<sequence>MCFSTKNVIYTRFSGSTEPGIVDEKCRESVTGNVLVLTVKVYPI</sequence>
<dbReference type="EMBL" id="MN086777">
    <property type="protein sequence ID" value="QGM49798.1"/>
    <property type="molecule type" value="Genomic_DNA"/>
</dbReference>
<keyword evidence="1" id="KW-0614">Plasmid</keyword>
<proteinExistence type="predicted"/>
<name>A0A649Z429_ECOLX</name>
<protein>
    <submittedName>
        <fullName evidence="1">Uncharacterized protein</fullName>
    </submittedName>
</protein>
<organism evidence="1">
    <name type="scientific">Escherichia coli</name>
    <dbReference type="NCBI Taxonomy" id="562"/>
    <lineage>
        <taxon>Bacteria</taxon>
        <taxon>Pseudomonadati</taxon>
        <taxon>Pseudomonadota</taxon>
        <taxon>Gammaproteobacteria</taxon>
        <taxon>Enterobacterales</taxon>
        <taxon>Enterobacteriaceae</taxon>
        <taxon>Escherichia</taxon>
    </lineage>
</organism>
<evidence type="ECO:0000313" key="1">
    <source>
        <dbReference type="EMBL" id="QGM49798.1"/>
    </source>
</evidence>
<geneLocation type="plasmid" evidence="1">
    <name>p16EC-p0111</name>
</geneLocation>